<proteinExistence type="predicted"/>
<keyword evidence="3" id="KW-1185">Reference proteome</keyword>
<sequence length="157" mass="16885">MSGMISAVITVCAGALICSLLSAFVPEGTTKKTVALVIGAFMVCCLISPITSAISSIDFDAEPVDYSEDQVSTSDEAYANVVIKQAQHNLEQSLTDLLAQNNIKISECKIVLAKSQSNSIIIGDISIYMSNEYKSRKDKIGSIVFESFGAYPRITFI</sequence>
<evidence type="ECO:0000313" key="2">
    <source>
        <dbReference type="EMBL" id="MBC5727317.1"/>
    </source>
</evidence>
<evidence type="ECO:0000313" key="3">
    <source>
        <dbReference type="Proteomes" id="UP000636755"/>
    </source>
</evidence>
<dbReference type="Pfam" id="PF09581">
    <property type="entry name" value="Spore_III_AF"/>
    <property type="match status" value="1"/>
</dbReference>
<reference evidence="2 3" key="1">
    <citation type="submission" date="2020-08" db="EMBL/GenBank/DDBJ databases">
        <title>Genome public.</title>
        <authorList>
            <person name="Liu C."/>
            <person name="Sun Q."/>
        </authorList>
    </citation>
    <scope>NUCLEOTIDE SEQUENCE [LARGE SCALE GENOMIC DNA]</scope>
    <source>
        <strain evidence="2 3">NSJ-71</strain>
    </source>
</reference>
<feature type="transmembrane region" description="Helical" evidence="1">
    <location>
        <begin position="33"/>
        <end position="54"/>
    </location>
</feature>
<keyword evidence="1" id="KW-0812">Transmembrane</keyword>
<protein>
    <submittedName>
        <fullName evidence="2">Stage III sporulation protein AF</fullName>
    </submittedName>
</protein>
<keyword evidence="1" id="KW-1133">Transmembrane helix</keyword>
<dbReference type="RefSeq" id="WP_186934655.1">
    <property type="nucleotide sequence ID" value="NZ_JACOPS010000001.1"/>
</dbReference>
<dbReference type="EMBL" id="JACOPS010000001">
    <property type="protein sequence ID" value="MBC5727317.1"/>
    <property type="molecule type" value="Genomic_DNA"/>
</dbReference>
<evidence type="ECO:0000256" key="1">
    <source>
        <dbReference type="SAM" id="Phobius"/>
    </source>
</evidence>
<dbReference type="InterPro" id="IPR014245">
    <property type="entry name" value="Spore_III_AF"/>
</dbReference>
<gene>
    <name evidence="2" type="ORF">H8R91_01980</name>
</gene>
<organism evidence="2 3">
    <name type="scientific">Ruminococcus intestinalis</name>
    <dbReference type="NCBI Taxonomy" id="2763066"/>
    <lineage>
        <taxon>Bacteria</taxon>
        <taxon>Bacillati</taxon>
        <taxon>Bacillota</taxon>
        <taxon>Clostridia</taxon>
        <taxon>Eubacteriales</taxon>
        <taxon>Oscillospiraceae</taxon>
        <taxon>Ruminococcus</taxon>
    </lineage>
</organism>
<comment type="caution">
    <text evidence="2">The sequence shown here is derived from an EMBL/GenBank/DDBJ whole genome shotgun (WGS) entry which is preliminary data.</text>
</comment>
<keyword evidence="1" id="KW-0472">Membrane</keyword>
<accession>A0ABR7HII7</accession>
<dbReference type="Proteomes" id="UP000636755">
    <property type="component" value="Unassembled WGS sequence"/>
</dbReference>
<name>A0ABR7HII7_9FIRM</name>